<dbReference type="EMBL" id="DSXI01000030">
    <property type="protein sequence ID" value="HGS04226.1"/>
    <property type="molecule type" value="Genomic_DNA"/>
</dbReference>
<dbReference type="InterPro" id="IPR033913">
    <property type="entry name" value="MTH1175_dom"/>
</dbReference>
<proteinExistence type="predicted"/>
<dbReference type="PANTHER" id="PTHR42983">
    <property type="entry name" value="DINITROGENASE IRON-MOLYBDENUM COFACTOR PROTEIN-RELATED"/>
    <property type="match status" value="1"/>
</dbReference>
<dbReference type="AlphaFoldDB" id="A0A7V4G6S9"/>
<feature type="domain" description="Dinitrogenase iron-molybdenum cofactor biosynthesis" evidence="1">
    <location>
        <begin position="13"/>
        <end position="103"/>
    </location>
</feature>
<dbReference type="SUPFAM" id="SSF53146">
    <property type="entry name" value="Nitrogenase accessory factor-like"/>
    <property type="match status" value="1"/>
</dbReference>
<evidence type="ECO:0000259" key="1">
    <source>
        <dbReference type="Pfam" id="PF02579"/>
    </source>
</evidence>
<dbReference type="InterPro" id="IPR003731">
    <property type="entry name" value="Di-Nase_FeMo-co_biosynth"/>
</dbReference>
<sequence>MKIAVSANGPDLQAQVDPRFGRAPYILLIDADKGEVEALSNAPNLQAAQGAGVQTAALVARHQPAAVLTGNCGPKAFQILEAAGIQVIVGVAGSVKEAVAAYQAGKYKPARGPNVPGHW</sequence>
<gene>
    <name evidence="2" type="ORF">ENT08_00525</name>
</gene>
<comment type="caution">
    <text evidence="2">The sequence shown here is derived from an EMBL/GenBank/DDBJ whole genome shotgun (WGS) entry which is preliminary data.</text>
</comment>
<accession>A0A7V4G6S9</accession>
<dbReference type="InterPro" id="IPR036105">
    <property type="entry name" value="DiNase_FeMo-co_biosyn_sf"/>
</dbReference>
<dbReference type="Gene3D" id="3.30.420.130">
    <property type="entry name" value="Dinitrogenase iron-molybdenum cofactor biosynthesis domain"/>
    <property type="match status" value="1"/>
</dbReference>
<evidence type="ECO:0000313" key="2">
    <source>
        <dbReference type="EMBL" id="HGS04226.1"/>
    </source>
</evidence>
<dbReference type="CDD" id="cd00851">
    <property type="entry name" value="MTH1175"/>
    <property type="match status" value="1"/>
</dbReference>
<reference evidence="2" key="1">
    <citation type="journal article" date="2020" name="mSystems">
        <title>Genome- and Community-Level Interaction Insights into Carbon Utilization and Element Cycling Functions of Hydrothermarchaeota in Hydrothermal Sediment.</title>
        <authorList>
            <person name="Zhou Z."/>
            <person name="Liu Y."/>
            <person name="Xu W."/>
            <person name="Pan J."/>
            <person name="Luo Z.H."/>
            <person name="Li M."/>
        </authorList>
    </citation>
    <scope>NUCLEOTIDE SEQUENCE [LARGE SCALE GENOMIC DNA]</scope>
    <source>
        <strain evidence="2">SpSt-548</strain>
    </source>
</reference>
<organism evidence="2">
    <name type="scientific">Desulfobacca acetoxidans</name>
    <dbReference type="NCBI Taxonomy" id="60893"/>
    <lineage>
        <taxon>Bacteria</taxon>
        <taxon>Pseudomonadati</taxon>
        <taxon>Thermodesulfobacteriota</taxon>
        <taxon>Desulfobaccia</taxon>
        <taxon>Desulfobaccales</taxon>
        <taxon>Desulfobaccaceae</taxon>
        <taxon>Desulfobacca</taxon>
    </lineage>
</organism>
<name>A0A7V4G6S9_9BACT</name>
<protein>
    <submittedName>
        <fullName evidence="2">Dinitrogenase iron-molybdenum cofactor biosynthesis protein</fullName>
    </submittedName>
</protein>
<dbReference type="PANTHER" id="PTHR42983:SF1">
    <property type="entry name" value="IRON-MOLYBDENUM PROTEIN"/>
    <property type="match status" value="1"/>
</dbReference>
<dbReference type="Pfam" id="PF02579">
    <property type="entry name" value="Nitro_FeMo-Co"/>
    <property type="match status" value="1"/>
</dbReference>